<name>A0A7W0CP82_9ACTN</name>
<dbReference type="SUPFAM" id="SSF47384">
    <property type="entry name" value="Homodimeric domain of signal transducing histidine kinase"/>
    <property type="match status" value="1"/>
</dbReference>
<evidence type="ECO:0000259" key="14">
    <source>
        <dbReference type="PROSITE" id="PS50885"/>
    </source>
</evidence>
<dbReference type="PANTHER" id="PTHR45436:SF5">
    <property type="entry name" value="SENSOR HISTIDINE KINASE TRCS"/>
    <property type="match status" value="1"/>
</dbReference>
<dbReference type="Pfam" id="PF00672">
    <property type="entry name" value="HAMP"/>
    <property type="match status" value="1"/>
</dbReference>
<keyword evidence="9" id="KW-0902">Two-component regulatory system</keyword>
<keyword evidence="5 15" id="KW-0808">Transferase</keyword>
<dbReference type="PROSITE" id="PS51257">
    <property type="entry name" value="PROKAR_LIPOPROTEIN"/>
    <property type="match status" value="1"/>
</dbReference>
<keyword evidence="8 11" id="KW-1133">Transmembrane helix</keyword>
<dbReference type="SMART" id="SM00304">
    <property type="entry name" value="HAMP"/>
    <property type="match status" value="1"/>
</dbReference>
<dbReference type="InterPro" id="IPR050428">
    <property type="entry name" value="TCS_sensor_his_kinase"/>
</dbReference>
<dbReference type="PROSITE" id="PS50109">
    <property type="entry name" value="HIS_KIN"/>
    <property type="match status" value="1"/>
</dbReference>
<evidence type="ECO:0000256" key="8">
    <source>
        <dbReference type="ARBA" id="ARBA00022989"/>
    </source>
</evidence>
<organism evidence="15 16">
    <name type="scientific">Nonomuraea soli</name>
    <dbReference type="NCBI Taxonomy" id="1032476"/>
    <lineage>
        <taxon>Bacteria</taxon>
        <taxon>Bacillati</taxon>
        <taxon>Actinomycetota</taxon>
        <taxon>Actinomycetes</taxon>
        <taxon>Streptosporangiales</taxon>
        <taxon>Streptosporangiaceae</taxon>
        <taxon>Nonomuraea</taxon>
    </lineage>
</organism>
<dbReference type="Pfam" id="PF02518">
    <property type="entry name" value="HATPase_c"/>
    <property type="match status" value="1"/>
</dbReference>
<dbReference type="InterPro" id="IPR036890">
    <property type="entry name" value="HATPase_C_sf"/>
</dbReference>
<dbReference type="SMART" id="SM00388">
    <property type="entry name" value="HisKA"/>
    <property type="match status" value="1"/>
</dbReference>
<comment type="subcellular location">
    <subcellularLocation>
        <location evidence="2">Cell membrane</location>
    </subcellularLocation>
</comment>
<dbReference type="PANTHER" id="PTHR45436">
    <property type="entry name" value="SENSOR HISTIDINE KINASE YKOH"/>
    <property type="match status" value="1"/>
</dbReference>
<gene>
    <name evidence="15" type="ORF">HNR30_006188</name>
</gene>
<dbReference type="Gene3D" id="6.10.340.10">
    <property type="match status" value="1"/>
</dbReference>
<dbReference type="Gene3D" id="1.10.287.130">
    <property type="match status" value="1"/>
</dbReference>
<evidence type="ECO:0000256" key="11">
    <source>
        <dbReference type="SAM" id="Phobius"/>
    </source>
</evidence>
<evidence type="ECO:0000256" key="12">
    <source>
        <dbReference type="SAM" id="SignalP"/>
    </source>
</evidence>
<evidence type="ECO:0000259" key="13">
    <source>
        <dbReference type="PROSITE" id="PS50109"/>
    </source>
</evidence>
<evidence type="ECO:0000256" key="6">
    <source>
        <dbReference type="ARBA" id="ARBA00022692"/>
    </source>
</evidence>
<dbReference type="Pfam" id="PF00512">
    <property type="entry name" value="HisKA"/>
    <property type="match status" value="1"/>
</dbReference>
<dbReference type="PROSITE" id="PS50885">
    <property type="entry name" value="HAMP"/>
    <property type="match status" value="1"/>
</dbReference>
<dbReference type="EMBL" id="JACDUR010000006">
    <property type="protein sequence ID" value="MBA2894816.1"/>
    <property type="molecule type" value="Genomic_DNA"/>
</dbReference>
<evidence type="ECO:0000256" key="1">
    <source>
        <dbReference type="ARBA" id="ARBA00000085"/>
    </source>
</evidence>
<dbReference type="AlphaFoldDB" id="A0A7W0CP82"/>
<evidence type="ECO:0000256" key="10">
    <source>
        <dbReference type="ARBA" id="ARBA00023136"/>
    </source>
</evidence>
<dbReference type="CDD" id="cd00082">
    <property type="entry name" value="HisKA"/>
    <property type="match status" value="1"/>
</dbReference>
<keyword evidence="4" id="KW-0597">Phosphoprotein</keyword>
<accession>A0A7W0CP82</accession>
<keyword evidence="7 15" id="KW-0418">Kinase</keyword>
<keyword evidence="16" id="KW-1185">Reference proteome</keyword>
<dbReference type="Proteomes" id="UP000530928">
    <property type="component" value="Unassembled WGS sequence"/>
</dbReference>
<feature type="domain" description="Histidine kinase" evidence="13">
    <location>
        <begin position="251"/>
        <end position="457"/>
    </location>
</feature>
<evidence type="ECO:0000256" key="9">
    <source>
        <dbReference type="ARBA" id="ARBA00023012"/>
    </source>
</evidence>
<comment type="caution">
    <text evidence="15">The sequence shown here is derived from an EMBL/GenBank/DDBJ whole genome shotgun (WGS) entry which is preliminary data.</text>
</comment>
<dbReference type="GO" id="GO:0000155">
    <property type="term" value="F:phosphorelay sensor kinase activity"/>
    <property type="evidence" value="ECO:0007669"/>
    <property type="project" value="InterPro"/>
</dbReference>
<dbReference type="InterPro" id="IPR003660">
    <property type="entry name" value="HAMP_dom"/>
</dbReference>
<evidence type="ECO:0000256" key="2">
    <source>
        <dbReference type="ARBA" id="ARBA00004236"/>
    </source>
</evidence>
<sequence length="457" mass="48335">MKRRSLRSRLTLLVAAAVALAIAACAAAAWLLVRRELNEQLDRQLDNFMPRKYEINAVGEHCQADPVPYTGGEKPGPHSVPVVWELVLDNGTRCVAGGQAIKADPADVAVAKQPLGTQGPYRDGRTDNGMPLKVMATSIGKSEQGVGAAVVVGMPTGEIYGTLRQLALILGLVALVGVGGATTVGLLISRTALRPVGRLTEAVEHIAETQDLDTTIPVQGDDEIARLSRSFNAMTAALAGSRDRQHQLVADAGHELRTPLTTLRTNIDLLLRSEQTGRALDPGAKERLLVNVKAQFAELSTLVGDLLMLSRGETDHEPHVKLAFHHVVEAAIERARLRGAEIEADLRPWQVVGNAASLERAVVNLLDNAAKFSPGGRVEVALRDGVLTVRDHGPGIPEDDLPHVFERFWRSPAARGLPGSGLGLAIVAQAVEEAGGQVSLGNADGGGAIATIKLPGS</sequence>
<dbReference type="InterPro" id="IPR003661">
    <property type="entry name" value="HisK_dim/P_dom"/>
</dbReference>
<feature type="chain" id="PRO_5038787185" description="histidine kinase" evidence="12">
    <location>
        <begin position="24"/>
        <end position="457"/>
    </location>
</feature>
<proteinExistence type="predicted"/>
<keyword evidence="12" id="KW-0732">Signal</keyword>
<reference evidence="15 16" key="1">
    <citation type="submission" date="2020-07" db="EMBL/GenBank/DDBJ databases">
        <title>Genomic Encyclopedia of Type Strains, Phase IV (KMG-IV): sequencing the most valuable type-strain genomes for metagenomic binning, comparative biology and taxonomic classification.</title>
        <authorList>
            <person name="Goeker M."/>
        </authorList>
    </citation>
    <scope>NUCLEOTIDE SEQUENCE [LARGE SCALE GENOMIC DNA]</scope>
    <source>
        <strain evidence="15 16">DSM 45533</strain>
    </source>
</reference>
<dbReference type="PRINTS" id="PR00344">
    <property type="entry name" value="BCTRLSENSOR"/>
</dbReference>
<evidence type="ECO:0000256" key="7">
    <source>
        <dbReference type="ARBA" id="ARBA00022777"/>
    </source>
</evidence>
<dbReference type="InterPro" id="IPR005467">
    <property type="entry name" value="His_kinase_dom"/>
</dbReference>
<dbReference type="SUPFAM" id="SSF55874">
    <property type="entry name" value="ATPase domain of HSP90 chaperone/DNA topoisomerase II/histidine kinase"/>
    <property type="match status" value="1"/>
</dbReference>
<evidence type="ECO:0000256" key="5">
    <source>
        <dbReference type="ARBA" id="ARBA00022679"/>
    </source>
</evidence>
<evidence type="ECO:0000256" key="4">
    <source>
        <dbReference type="ARBA" id="ARBA00022553"/>
    </source>
</evidence>
<dbReference type="RefSeq" id="WP_312894749.1">
    <property type="nucleotide sequence ID" value="NZ_BAABAM010000004.1"/>
</dbReference>
<evidence type="ECO:0000256" key="3">
    <source>
        <dbReference type="ARBA" id="ARBA00012438"/>
    </source>
</evidence>
<dbReference type="InterPro" id="IPR004358">
    <property type="entry name" value="Sig_transdc_His_kin-like_C"/>
</dbReference>
<protein>
    <recommendedName>
        <fullName evidence="3">histidine kinase</fullName>
        <ecNumber evidence="3">2.7.13.3</ecNumber>
    </recommendedName>
</protein>
<dbReference type="CDD" id="cd00075">
    <property type="entry name" value="HATPase"/>
    <property type="match status" value="1"/>
</dbReference>
<dbReference type="SMART" id="SM00387">
    <property type="entry name" value="HATPase_c"/>
    <property type="match status" value="1"/>
</dbReference>
<keyword evidence="6 11" id="KW-0812">Transmembrane</keyword>
<dbReference type="InterPro" id="IPR003594">
    <property type="entry name" value="HATPase_dom"/>
</dbReference>
<dbReference type="SUPFAM" id="SSF158472">
    <property type="entry name" value="HAMP domain-like"/>
    <property type="match status" value="1"/>
</dbReference>
<keyword evidence="10 11" id="KW-0472">Membrane</keyword>
<feature type="domain" description="HAMP" evidence="14">
    <location>
        <begin position="190"/>
        <end position="243"/>
    </location>
</feature>
<dbReference type="CDD" id="cd06225">
    <property type="entry name" value="HAMP"/>
    <property type="match status" value="1"/>
</dbReference>
<dbReference type="GO" id="GO:0005886">
    <property type="term" value="C:plasma membrane"/>
    <property type="evidence" value="ECO:0007669"/>
    <property type="project" value="UniProtKB-SubCell"/>
</dbReference>
<dbReference type="InterPro" id="IPR036097">
    <property type="entry name" value="HisK_dim/P_sf"/>
</dbReference>
<dbReference type="Gene3D" id="3.30.565.10">
    <property type="entry name" value="Histidine kinase-like ATPase, C-terminal domain"/>
    <property type="match status" value="1"/>
</dbReference>
<feature type="transmembrane region" description="Helical" evidence="11">
    <location>
        <begin position="166"/>
        <end position="188"/>
    </location>
</feature>
<feature type="signal peptide" evidence="12">
    <location>
        <begin position="1"/>
        <end position="23"/>
    </location>
</feature>
<evidence type="ECO:0000313" key="16">
    <source>
        <dbReference type="Proteomes" id="UP000530928"/>
    </source>
</evidence>
<comment type="catalytic activity">
    <reaction evidence="1">
        <text>ATP + protein L-histidine = ADP + protein N-phospho-L-histidine.</text>
        <dbReference type="EC" id="2.7.13.3"/>
    </reaction>
</comment>
<dbReference type="EC" id="2.7.13.3" evidence="3"/>
<evidence type="ECO:0000313" key="15">
    <source>
        <dbReference type="EMBL" id="MBA2894816.1"/>
    </source>
</evidence>